<evidence type="ECO:0000313" key="2">
    <source>
        <dbReference type="EMBL" id="MFC4161084.1"/>
    </source>
</evidence>
<dbReference type="Pfam" id="PF05114">
    <property type="entry name" value="MbnB_TglH_ChrH"/>
    <property type="match status" value="1"/>
</dbReference>
<dbReference type="InterPro" id="IPR007801">
    <property type="entry name" value="MbnB/TglH/ChrH"/>
</dbReference>
<organism evidence="2 3">
    <name type="scientific">Chitinimonas lacunae</name>
    <dbReference type="NCBI Taxonomy" id="1963018"/>
    <lineage>
        <taxon>Bacteria</taxon>
        <taxon>Pseudomonadati</taxon>
        <taxon>Pseudomonadota</taxon>
        <taxon>Betaproteobacteria</taxon>
        <taxon>Neisseriales</taxon>
        <taxon>Chitinibacteraceae</taxon>
        <taxon>Chitinimonas</taxon>
    </lineage>
</organism>
<evidence type="ECO:0000313" key="3">
    <source>
        <dbReference type="Proteomes" id="UP001595791"/>
    </source>
</evidence>
<gene>
    <name evidence="2" type="ORF">ACFOW7_17240</name>
</gene>
<dbReference type="EMBL" id="JBHSBU010000001">
    <property type="protein sequence ID" value="MFC4161084.1"/>
    <property type="molecule type" value="Genomic_DNA"/>
</dbReference>
<comment type="caution">
    <text evidence="2">The sequence shown here is derived from an EMBL/GenBank/DDBJ whole genome shotgun (WGS) entry which is preliminary data.</text>
</comment>
<dbReference type="Gene3D" id="3.20.20.150">
    <property type="entry name" value="Divalent-metal-dependent TIM barrel enzymes"/>
    <property type="match status" value="1"/>
</dbReference>
<evidence type="ECO:0000256" key="1">
    <source>
        <dbReference type="HAMAP-Rule" id="MF_00697"/>
    </source>
</evidence>
<dbReference type="InterPro" id="IPR036237">
    <property type="entry name" value="Xyl_isomerase-like_sf"/>
</dbReference>
<proteinExistence type="inferred from homology"/>
<name>A0ABV8MUN6_9NEIS</name>
<dbReference type="RefSeq" id="WP_378166621.1">
    <property type="nucleotide sequence ID" value="NZ_JBHSBU010000001.1"/>
</dbReference>
<accession>A0ABV8MUN6</accession>
<dbReference type="PANTHER" id="PTHR42194:SF1">
    <property type="entry name" value="UPF0276 PROTEIN HI_1600"/>
    <property type="match status" value="1"/>
</dbReference>
<dbReference type="Proteomes" id="UP001595791">
    <property type="component" value="Unassembled WGS sequence"/>
</dbReference>
<comment type="similarity">
    <text evidence="1">Belongs to the UPF0276 family.</text>
</comment>
<dbReference type="NCBIfam" id="NF003818">
    <property type="entry name" value="PRK05409.1"/>
    <property type="match status" value="1"/>
</dbReference>
<reference evidence="3" key="1">
    <citation type="journal article" date="2019" name="Int. J. Syst. Evol. Microbiol.">
        <title>The Global Catalogue of Microorganisms (GCM) 10K type strain sequencing project: providing services to taxonomists for standard genome sequencing and annotation.</title>
        <authorList>
            <consortium name="The Broad Institute Genomics Platform"/>
            <consortium name="The Broad Institute Genome Sequencing Center for Infectious Disease"/>
            <person name="Wu L."/>
            <person name="Ma J."/>
        </authorList>
    </citation>
    <scope>NUCLEOTIDE SEQUENCE [LARGE SCALE GENOMIC DNA]</scope>
    <source>
        <strain evidence="3">LMG 29894</strain>
    </source>
</reference>
<dbReference type="PANTHER" id="PTHR42194">
    <property type="entry name" value="UPF0276 PROTEIN HI_1600"/>
    <property type="match status" value="1"/>
</dbReference>
<protein>
    <recommendedName>
        <fullName evidence="1">UPF0276 protein ACFOW7_17240</fullName>
    </recommendedName>
</protein>
<keyword evidence="3" id="KW-1185">Reference proteome</keyword>
<dbReference type="SUPFAM" id="SSF51658">
    <property type="entry name" value="Xylose isomerase-like"/>
    <property type="match status" value="1"/>
</dbReference>
<dbReference type="HAMAP" id="MF_00697">
    <property type="entry name" value="UPF0276"/>
    <property type="match status" value="1"/>
</dbReference>
<sequence length="277" mass="30940">MSSPVPRFGLGLRPEHYQALLDGPGAVDWLEALTDNYLVPGGRPLHYLERLRHDYPLVLHGVAMDLGGSDPLDIDYLSSVKALARQVEPMWISDHLCWTGLDGINLHDLLPLPYTEATVRHVSERIGRVQDFLGRRLLVENVSSYLSYQADQMSEWEFLAEISRRADCAILLDVNNLYVSSVNHGFDPLVYLDALDPARIGQIHLAGHSVRDGHLIDTHDHPVAEPVWTLYRAAIGRFPGVATMIERDDDIPPLDQLLAELARARAIAQPETEAVLP</sequence>